<keyword evidence="3" id="KW-1185">Reference proteome</keyword>
<comment type="caution">
    <text evidence="2">The sequence shown here is derived from an EMBL/GenBank/DDBJ whole genome shotgun (WGS) entry which is preliminary data.</text>
</comment>
<organism evidence="2 3">
    <name type="scientific">Glaciecola petra</name>
    <dbReference type="NCBI Taxonomy" id="3075602"/>
    <lineage>
        <taxon>Bacteria</taxon>
        <taxon>Pseudomonadati</taxon>
        <taxon>Pseudomonadota</taxon>
        <taxon>Gammaproteobacteria</taxon>
        <taxon>Alteromonadales</taxon>
        <taxon>Alteromonadaceae</taxon>
        <taxon>Glaciecola</taxon>
    </lineage>
</organism>
<keyword evidence="1" id="KW-0472">Membrane</keyword>
<dbReference type="Proteomes" id="UP001253545">
    <property type="component" value="Unassembled WGS sequence"/>
</dbReference>
<dbReference type="EMBL" id="JAVRHX010000005">
    <property type="protein sequence ID" value="MDT0596108.1"/>
    <property type="molecule type" value="Genomic_DNA"/>
</dbReference>
<accession>A0ABU2ZVP9</accession>
<protein>
    <submittedName>
        <fullName evidence="2">Uncharacterized protein</fullName>
    </submittedName>
</protein>
<feature type="transmembrane region" description="Helical" evidence="1">
    <location>
        <begin position="65"/>
        <end position="84"/>
    </location>
</feature>
<name>A0ABU2ZVP9_9ALTE</name>
<dbReference type="RefSeq" id="WP_311369634.1">
    <property type="nucleotide sequence ID" value="NZ_JAVRHX010000005.1"/>
</dbReference>
<sequence>MKRYDPTTFIFILFDPPIRWLVAVCVNQQLVTTSIRIERTFFEKQDGSNKVNYINTMLGAIHARAAAAIGHVSIMMSMTIILALNVDLNVFFKIAVIIEIFLYMVLLLLCLRCVRSLTLNDGKLHFNLDDIYNRELIYRFSIQQLVNAGLVLATVGFFFLVLSYLITDILFRNEQYLLTY</sequence>
<gene>
    <name evidence="2" type="ORF">RM552_14740</name>
</gene>
<evidence type="ECO:0000256" key="1">
    <source>
        <dbReference type="SAM" id="Phobius"/>
    </source>
</evidence>
<proteinExistence type="predicted"/>
<reference evidence="2 3" key="1">
    <citation type="submission" date="2023-09" db="EMBL/GenBank/DDBJ databases">
        <authorList>
            <person name="Rey-Velasco X."/>
        </authorList>
    </citation>
    <scope>NUCLEOTIDE SEQUENCE [LARGE SCALE GENOMIC DNA]</scope>
    <source>
        <strain evidence="2 3">P117</strain>
    </source>
</reference>
<keyword evidence="1" id="KW-1133">Transmembrane helix</keyword>
<feature type="transmembrane region" description="Helical" evidence="1">
    <location>
        <begin position="145"/>
        <end position="166"/>
    </location>
</feature>
<evidence type="ECO:0000313" key="3">
    <source>
        <dbReference type="Proteomes" id="UP001253545"/>
    </source>
</evidence>
<feature type="transmembrane region" description="Helical" evidence="1">
    <location>
        <begin position="90"/>
        <end position="111"/>
    </location>
</feature>
<keyword evidence="1" id="KW-0812">Transmembrane</keyword>
<evidence type="ECO:0000313" key="2">
    <source>
        <dbReference type="EMBL" id="MDT0596108.1"/>
    </source>
</evidence>